<evidence type="ECO:0000256" key="2">
    <source>
        <dbReference type="ARBA" id="ARBA00022771"/>
    </source>
</evidence>
<evidence type="ECO:0000259" key="7">
    <source>
        <dbReference type="PROSITE" id="PS50865"/>
    </source>
</evidence>
<dbReference type="EMBL" id="JARKIB010000343">
    <property type="protein sequence ID" value="KAJ7713412.1"/>
    <property type="molecule type" value="Genomic_DNA"/>
</dbReference>
<comment type="caution">
    <text evidence="8">The sequence shown here is derived from an EMBL/GenBank/DDBJ whole genome shotgun (WGS) entry which is preliminary data.</text>
</comment>
<name>A0AAD7MEQ8_9AGAR</name>
<feature type="compositionally biased region" description="Low complexity" evidence="5">
    <location>
        <begin position="162"/>
        <end position="192"/>
    </location>
</feature>
<keyword evidence="1" id="KW-0479">Metal-binding</keyword>
<feature type="compositionally biased region" description="Acidic residues" evidence="5">
    <location>
        <begin position="144"/>
        <end position="161"/>
    </location>
</feature>
<evidence type="ECO:0000313" key="9">
    <source>
        <dbReference type="Proteomes" id="UP001215598"/>
    </source>
</evidence>
<evidence type="ECO:0000256" key="3">
    <source>
        <dbReference type="ARBA" id="ARBA00022833"/>
    </source>
</evidence>
<reference evidence="8" key="1">
    <citation type="submission" date="2023-03" db="EMBL/GenBank/DDBJ databases">
        <title>Massive genome expansion in bonnet fungi (Mycena s.s.) driven by repeated elements and novel gene families across ecological guilds.</title>
        <authorList>
            <consortium name="Lawrence Berkeley National Laboratory"/>
            <person name="Harder C.B."/>
            <person name="Miyauchi S."/>
            <person name="Viragh M."/>
            <person name="Kuo A."/>
            <person name="Thoen E."/>
            <person name="Andreopoulos B."/>
            <person name="Lu D."/>
            <person name="Skrede I."/>
            <person name="Drula E."/>
            <person name="Henrissat B."/>
            <person name="Morin E."/>
            <person name="Kohler A."/>
            <person name="Barry K."/>
            <person name="LaButti K."/>
            <person name="Morin E."/>
            <person name="Salamov A."/>
            <person name="Lipzen A."/>
            <person name="Mereny Z."/>
            <person name="Hegedus B."/>
            <person name="Baldrian P."/>
            <person name="Stursova M."/>
            <person name="Weitz H."/>
            <person name="Taylor A."/>
            <person name="Grigoriev I.V."/>
            <person name="Nagy L.G."/>
            <person name="Martin F."/>
            <person name="Kauserud H."/>
        </authorList>
    </citation>
    <scope>NUCLEOTIDE SEQUENCE</scope>
    <source>
        <strain evidence="8">CBHHK182m</strain>
    </source>
</reference>
<dbReference type="Pfam" id="PF01753">
    <property type="entry name" value="zf-MYND"/>
    <property type="match status" value="1"/>
</dbReference>
<evidence type="ECO:0000256" key="4">
    <source>
        <dbReference type="PROSITE-ProRule" id="PRU00134"/>
    </source>
</evidence>
<sequence>MVCPTLFVPLFFSANFVIATRHSFKNVAARHPFNFLARQAAGSDIDCTNACAAWNADPGTCNNTVVNDIATCYNCLIKSGEETQEDAQDFINGFVQNCDADETPVTSIALSGSTAALASGSGSAAAPATTPAPTTSTKAKAEPTESESEDSGDATDSDDGGDPAPTDSASANSSASASGSAPPGSTAAAGTGPSFQTTCTALALSSIPSRYEHYTLGTAIQSTLVTPLAFQASAKDAADGSTQALMRICEIVSDCTDLPTLRLFLPVPYAVLQRAQTAPTDELNSEPPSSTQETLSGVYTALQILKPVREIPAHVVLHMWPLMWKWIHFLMLYPSRLPHPAPQKDTICYELAAVVSSIHASHHSDSKLYPAHPVVCTVVETTVGVQLLFSRVWLSSLARADIVGVHPTSAFIMRLGLSASVIQLDEWIEGAGGTQWHLASFLIKLLDFLSPQPLQAEISLRGAIQFIGRISEEKELFLTLVQCGLFGALTRMLNALLAEGIGYDIEDHLQVTLSILVHISRNAPMVERWMVEGLKARLLPALMSIAQRKKPYYANHLVWALTSSLVHHSVTKQIGISVREVFPTIPIVAAQRKQDKVAKDVRLFLSLVQDRLQVLSAYDNGNSVSTQACDNMKCGIILPKSQLRRCSQCTKRYYCSETCQALDWRDDGHRTVCKTLKKSNLDSGSPAERGFMRAVLDSDFKRSRAELFRRQVMHMYENPDTEFFCVYDYKVIPHSFGVYTLDKLPYTDPVWADFVARARRSGGRLEIHLMNVPDGTVDKVADGSSGRGKIFPLRSSRADIRVGLRTVAKRLPPGVTPVETMKNQIDKEVAALLKVTQDVVQIHCA</sequence>
<keyword evidence="9" id="KW-1185">Reference proteome</keyword>
<feature type="domain" description="MYND-type" evidence="7">
    <location>
        <begin position="631"/>
        <end position="673"/>
    </location>
</feature>
<keyword evidence="2 4" id="KW-0863">Zinc-finger</keyword>
<organism evidence="8 9">
    <name type="scientific">Mycena metata</name>
    <dbReference type="NCBI Taxonomy" id="1033252"/>
    <lineage>
        <taxon>Eukaryota</taxon>
        <taxon>Fungi</taxon>
        <taxon>Dikarya</taxon>
        <taxon>Basidiomycota</taxon>
        <taxon>Agaricomycotina</taxon>
        <taxon>Agaricomycetes</taxon>
        <taxon>Agaricomycetidae</taxon>
        <taxon>Agaricales</taxon>
        <taxon>Marasmiineae</taxon>
        <taxon>Mycenaceae</taxon>
        <taxon>Mycena</taxon>
    </lineage>
</organism>
<dbReference type="AlphaFoldDB" id="A0AAD7MEQ8"/>
<evidence type="ECO:0000256" key="6">
    <source>
        <dbReference type="SAM" id="SignalP"/>
    </source>
</evidence>
<evidence type="ECO:0000313" key="8">
    <source>
        <dbReference type="EMBL" id="KAJ7713412.1"/>
    </source>
</evidence>
<dbReference type="SUPFAM" id="SSF144232">
    <property type="entry name" value="HIT/MYND zinc finger-like"/>
    <property type="match status" value="1"/>
</dbReference>
<dbReference type="Gene3D" id="6.10.140.2220">
    <property type="match status" value="1"/>
</dbReference>
<keyword evidence="6" id="KW-0732">Signal</keyword>
<dbReference type="Proteomes" id="UP001215598">
    <property type="component" value="Unassembled WGS sequence"/>
</dbReference>
<feature type="chain" id="PRO_5042204777" description="MYND-type domain-containing protein" evidence="6">
    <location>
        <begin position="20"/>
        <end position="845"/>
    </location>
</feature>
<feature type="signal peptide" evidence="6">
    <location>
        <begin position="1"/>
        <end position="19"/>
    </location>
</feature>
<accession>A0AAD7MEQ8</accession>
<evidence type="ECO:0000256" key="5">
    <source>
        <dbReference type="SAM" id="MobiDB-lite"/>
    </source>
</evidence>
<evidence type="ECO:0000256" key="1">
    <source>
        <dbReference type="ARBA" id="ARBA00022723"/>
    </source>
</evidence>
<dbReference type="InterPro" id="IPR002893">
    <property type="entry name" value="Znf_MYND"/>
</dbReference>
<feature type="region of interest" description="Disordered" evidence="5">
    <location>
        <begin position="119"/>
        <end position="192"/>
    </location>
</feature>
<dbReference type="PROSITE" id="PS50865">
    <property type="entry name" value="ZF_MYND_2"/>
    <property type="match status" value="1"/>
</dbReference>
<keyword evidence="3" id="KW-0862">Zinc</keyword>
<proteinExistence type="predicted"/>
<dbReference type="GO" id="GO:0008270">
    <property type="term" value="F:zinc ion binding"/>
    <property type="evidence" value="ECO:0007669"/>
    <property type="project" value="UniProtKB-KW"/>
</dbReference>
<feature type="compositionally biased region" description="Low complexity" evidence="5">
    <location>
        <begin position="119"/>
        <end position="138"/>
    </location>
</feature>
<gene>
    <name evidence="8" type="ORF">B0H16DRAFT_1899506</name>
</gene>
<protein>
    <recommendedName>
        <fullName evidence="7">MYND-type domain-containing protein</fullName>
    </recommendedName>
</protein>